<sequence>MTRNVGTIDRALRVVFGLLLMGWAITGWPTNGYSWIGWIGIVPLLTALVGFCPAYTLLGLSTCPVTK</sequence>
<name>A0A2T4YLH3_9HYPH</name>
<evidence type="ECO:0000259" key="2">
    <source>
        <dbReference type="Pfam" id="PF11127"/>
    </source>
</evidence>
<evidence type="ECO:0000313" key="3">
    <source>
        <dbReference type="EMBL" id="PTM44041.1"/>
    </source>
</evidence>
<organism evidence="3 4">
    <name type="scientific">Phreatobacter oligotrophus</name>
    <dbReference type="NCBI Taxonomy" id="1122261"/>
    <lineage>
        <taxon>Bacteria</taxon>
        <taxon>Pseudomonadati</taxon>
        <taxon>Pseudomonadota</taxon>
        <taxon>Alphaproteobacteria</taxon>
        <taxon>Hyphomicrobiales</taxon>
        <taxon>Phreatobacteraceae</taxon>
        <taxon>Phreatobacter</taxon>
    </lineage>
</organism>
<dbReference type="Pfam" id="PF11127">
    <property type="entry name" value="YgaP-like_TM"/>
    <property type="match status" value="1"/>
</dbReference>
<feature type="transmembrane region" description="Helical" evidence="1">
    <location>
        <begin position="12"/>
        <end position="29"/>
    </location>
</feature>
<keyword evidence="1" id="KW-0812">Transmembrane</keyword>
<comment type="caution">
    <text evidence="3">The sequence shown here is derived from an EMBL/GenBank/DDBJ whole genome shotgun (WGS) entry which is preliminary data.</text>
</comment>
<reference evidence="3 4" key="1">
    <citation type="submission" date="2018-04" db="EMBL/GenBank/DDBJ databases">
        <title>Genomic Encyclopedia of Archaeal and Bacterial Type Strains, Phase II (KMG-II): from individual species to whole genera.</title>
        <authorList>
            <person name="Goeker M."/>
        </authorList>
    </citation>
    <scope>NUCLEOTIDE SEQUENCE [LARGE SCALE GENOMIC DNA]</scope>
    <source>
        <strain evidence="3 4">DSM 25521</strain>
    </source>
</reference>
<dbReference type="AlphaFoldDB" id="A0A2T4YLH3"/>
<gene>
    <name evidence="3" type="ORF">C8P69_1378</name>
</gene>
<dbReference type="InterPro" id="IPR021309">
    <property type="entry name" value="YgaP-like_TM"/>
</dbReference>
<keyword evidence="4" id="KW-1185">Reference proteome</keyword>
<evidence type="ECO:0000256" key="1">
    <source>
        <dbReference type="SAM" id="Phobius"/>
    </source>
</evidence>
<evidence type="ECO:0000313" key="4">
    <source>
        <dbReference type="Proteomes" id="UP000241808"/>
    </source>
</evidence>
<keyword evidence="1" id="KW-0472">Membrane</keyword>
<feature type="transmembrane region" description="Helical" evidence="1">
    <location>
        <begin position="35"/>
        <end position="58"/>
    </location>
</feature>
<keyword evidence="1" id="KW-1133">Transmembrane helix</keyword>
<dbReference type="RefSeq" id="WP_108179761.1">
    <property type="nucleotide sequence ID" value="NZ_PZZL01000037.1"/>
</dbReference>
<proteinExistence type="predicted"/>
<protein>
    <recommendedName>
        <fullName evidence="2">Inner membrane protein YgaP-like transmembrane domain-containing protein</fullName>
    </recommendedName>
</protein>
<accession>A0A2T4YLH3</accession>
<dbReference type="EMBL" id="PZZL01000037">
    <property type="protein sequence ID" value="PTM44041.1"/>
    <property type="molecule type" value="Genomic_DNA"/>
</dbReference>
<dbReference type="Proteomes" id="UP000241808">
    <property type="component" value="Unassembled WGS sequence"/>
</dbReference>
<dbReference type="OrthoDB" id="9804804at2"/>
<feature type="domain" description="Inner membrane protein YgaP-like transmembrane" evidence="2">
    <location>
        <begin position="1"/>
        <end position="65"/>
    </location>
</feature>